<evidence type="ECO:0000313" key="2">
    <source>
        <dbReference type="EMBL" id="CAH2073059.1"/>
    </source>
</evidence>
<feature type="domain" description="Protein kinase" evidence="1">
    <location>
        <begin position="1"/>
        <end position="199"/>
    </location>
</feature>
<protein>
    <recommendedName>
        <fullName evidence="1">Protein kinase domain-containing protein</fullName>
    </recommendedName>
</protein>
<dbReference type="GO" id="GO:0004672">
    <property type="term" value="F:protein kinase activity"/>
    <property type="evidence" value="ECO:0007669"/>
    <property type="project" value="InterPro"/>
</dbReference>
<dbReference type="Pfam" id="PF00069">
    <property type="entry name" value="Pkinase"/>
    <property type="match status" value="1"/>
</dbReference>
<dbReference type="InterPro" id="IPR000719">
    <property type="entry name" value="Prot_kinase_dom"/>
</dbReference>
<dbReference type="InterPro" id="IPR011009">
    <property type="entry name" value="Kinase-like_dom_sf"/>
</dbReference>
<dbReference type="AlphaFoldDB" id="A0AAU9SUP2"/>
<name>A0AAU9SUP2_THLAR</name>
<gene>
    <name evidence="2" type="ORF">TAV2_LOCUS22021</name>
</gene>
<accession>A0AAU9SUP2</accession>
<dbReference type="PROSITE" id="PS50011">
    <property type="entry name" value="PROTEIN_KINASE_DOM"/>
    <property type="match status" value="1"/>
</dbReference>
<proteinExistence type="predicted"/>
<dbReference type="GO" id="GO:0005524">
    <property type="term" value="F:ATP binding"/>
    <property type="evidence" value="ECO:0007669"/>
    <property type="project" value="InterPro"/>
</dbReference>
<sequence>MGNGLKPCTQQHPSFLYEPLINPHILEAAALPWGTRVKIAIGTAQALAFLHSIKSGPLHRDLRMHNIMLDEQYNAKLFYLESNQQLVEDKIYRGEAIYLPPEYLETGQLAMNDVYTFGVILLELLTGSKDIAKCVNRQTLDDWTRPFFIGEIIDPRLGNDYPVNAAIQLCTLIRSCTTYDKKRRPVMQQVLDVLIHISQIKY</sequence>
<evidence type="ECO:0000313" key="3">
    <source>
        <dbReference type="Proteomes" id="UP000836841"/>
    </source>
</evidence>
<keyword evidence="3" id="KW-1185">Reference proteome</keyword>
<evidence type="ECO:0000259" key="1">
    <source>
        <dbReference type="PROSITE" id="PS50011"/>
    </source>
</evidence>
<dbReference type="InterPro" id="IPR050823">
    <property type="entry name" value="Plant_Ser_Thr_Prot_Kinase"/>
</dbReference>
<dbReference type="EMBL" id="OU466862">
    <property type="protein sequence ID" value="CAH2073059.1"/>
    <property type="molecule type" value="Genomic_DNA"/>
</dbReference>
<dbReference type="Gene3D" id="1.10.510.10">
    <property type="entry name" value="Transferase(Phosphotransferase) domain 1"/>
    <property type="match status" value="1"/>
</dbReference>
<dbReference type="Proteomes" id="UP000836841">
    <property type="component" value="Chromosome 6"/>
</dbReference>
<reference evidence="2 3" key="1">
    <citation type="submission" date="2022-03" db="EMBL/GenBank/DDBJ databases">
        <authorList>
            <person name="Nunn A."/>
            <person name="Chopra R."/>
            <person name="Nunn A."/>
            <person name="Contreras Garrido A."/>
        </authorList>
    </citation>
    <scope>NUCLEOTIDE SEQUENCE [LARGE SCALE GENOMIC DNA]</scope>
</reference>
<dbReference type="SUPFAM" id="SSF56112">
    <property type="entry name" value="Protein kinase-like (PK-like)"/>
    <property type="match status" value="1"/>
</dbReference>
<dbReference type="PANTHER" id="PTHR45621">
    <property type="entry name" value="OS01G0588500 PROTEIN-RELATED"/>
    <property type="match status" value="1"/>
</dbReference>
<organism evidence="2 3">
    <name type="scientific">Thlaspi arvense</name>
    <name type="common">Field penny-cress</name>
    <dbReference type="NCBI Taxonomy" id="13288"/>
    <lineage>
        <taxon>Eukaryota</taxon>
        <taxon>Viridiplantae</taxon>
        <taxon>Streptophyta</taxon>
        <taxon>Embryophyta</taxon>
        <taxon>Tracheophyta</taxon>
        <taxon>Spermatophyta</taxon>
        <taxon>Magnoliopsida</taxon>
        <taxon>eudicotyledons</taxon>
        <taxon>Gunneridae</taxon>
        <taxon>Pentapetalae</taxon>
        <taxon>rosids</taxon>
        <taxon>malvids</taxon>
        <taxon>Brassicales</taxon>
        <taxon>Brassicaceae</taxon>
        <taxon>Thlaspideae</taxon>
        <taxon>Thlaspi</taxon>
    </lineage>
</organism>